<dbReference type="EMBL" id="ACEC01000057">
    <property type="protein sequence ID" value="EEG30708.1"/>
    <property type="molecule type" value="Genomic_DNA"/>
</dbReference>
<dbReference type="HOGENOM" id="CLU_2664635_0_0_9"/>
<reference evidence="1 2" key="2">
    <citation type="submission" date="2009-02" db="EMBL/GenBank/DDBJ databases">
        <title>Draft genome sequence of Clostridium methylpentosum (DSM 5476).</title>
        <authorList>
            <person name="Sudarsanam P."/>
            <person name="Ley R."/>
            <person name="Guruge J."/>
            <person name="Turnbaugh P.J."/>
            <person name="Mahowald M."/>
            <person name="Liep D."/>
            <person name="Gordon J."/>
        </authorList>
    </citation>
    <scope>NUCLEOTIDE SEQUENCE [LARGE SCALE GENOMIC DNA]</scope>
    <source>
        <strain evidence="1 2">DSM 5476</strain>
    </source>
</reference>
<evidence type="ECO:0000313" key="1">
    <source>
        <dbReference type="EMBL" id="EEG30708.1"/>
    </source>
</evidence>
<comment type="caution">
    <text evidence="1">The sequence shown here is derived from an EMBL/GenBank/DDBJ whole genome shotgun (WGS) entry which is preliminary data.</text>
</comment>
<dbReference type="AlphaFoldDB" id="C0ECR4"/>
<gene>
    <name evidence="1" type="ORF">CLOSTMETH_01635</name>
</gene>
<keyword evidence="2" id="KW-1185">Reference proteome</keyword>
<evidence type="ECO:0000313" key="2">
    <source>
        <dbReference type="Proteomes" id="UP000003340"/>
    </source>
</evidence>
<accession>C0ECR4</accession>
<organism evidence="1 2">
    <name type="scientific">[Clostridium] methylpentosum DSM 5476</name>
    <dbReference type="NCBI Taxonomy" id="537013"/>
    <lineage>
        <taxon>Bacteria</taxon>
        <taxon>Bacillati</taxon>
        <taxon>Bacillota</taxon>
        <taxon>Clostridia</taxon>
        <taxon>Eubacteriales</taxon>
        <taxon>Oscillospiraceae</taxon>
        <taxon>Oscillospiraceae incertae sedis</taxon>
    </lineage>
</organism>
<reference evidence="1 2" key="1">
    <citation type="submission" date="2009-01" db="EMBL/GenBank/DDBJ databases">
        <authorList>
            <person name="Fulton L."/>
            <person name="Clifton S."/>
            <person name="Fulton B."/>
            <person name="Xu J."/>
            <person name="Minx P."/>
            <person name="Pepin K.H."/>
            <person name="Johnson M."/>
            <person name="Bhonagiri V."/>
            <person name="Nash W.E."/>
            <person name="Mardis E.R."/>
            <person name="Wilson R.K."/>
        </authorList>
    </citation>
    <scope>NUCLEOTIDE SEQUENCE [LARGE SCALE GENOMIC DNA]</scope>
    <source>
        <strain evidence="1 2">DSM 5476</strain>
    </source>
</reference>
<protein>
    <submittedName>
        <fullName evidence="1">Uncharacterized protein</fullName>
    </submittedName>
</protein>
<proteinExistence type="predicted"/>
<dbReference type="Proteomes" id="UP000003340">
    <property type="component" value="Unassembled WGS sequence"/>
</dbReference>
<name>C0ECR4_9FIRM</name>
<sequence length="75" mass="8881">MKLFEQMQQETVTQSYCIEHTTIRIADSHCCDLNAEDARQRIKRIKQIYLMSKQIRIPQTQTVSGGEEMAEKRRH</sequence>